<protein>
    <recommendedName>
        <fullName evidence="3">HTH cro/C1-type domain-containing protein</fullName>
    </recommendedName>
</protein>
<dbReference type="Proteomes" id="UP000605086">
    <property type="component" value="Unassembled WGS sequence"/>
</dbReference>
<dbReference type="RefSeq" id="WP_174474630.1">
    <property type="nucleotide sequence ID" value="NZ_JAGINN010000033.1"/>
</dbReference>
<accession>A0ABX2KSM8</accession>
<dbReference type="SUPFAM" id="SSF47413">
    <property type="entry name" value="lambda repressor-like DNA-binding domains"/>
    <property type="match status" value="1"/>
</dbReference>
<organism evidence="1 2">
    <name type="scientific">Azospirillum melinis</name>
    <dbReference type="NCBI Taxonomy" id="328839"/>
    <lineage>
        <taxon>Bacteria</taxon>
        <taxon>Pseudomonadati</taxon>
        <taxon>Pseudomonadota</taxon>
        <taxon>Alphaproteobacteria</taxon>
        <taxon>Rhodospirillales</taxon>
        <taxon>Azospirillaceae</taxon>
        <taxon>Azospirillum</taxon>
    </lineage>
</organism>
<dbReference type="EMBL" id="WHOS01000073">
    <property type="protein sequence ID" value="NUB03760.1"/>
    <property type="molecule type" value="Genomic_DNA"/>
</dbReference>
<name>A0ABX2KSM8_9PROT</name>
<evidence type="ECO:0008006" key="3">
    <source>
        <dbReference type="Google" id="ProtNLM"/>
    </source>
</evidence>
<reference evidence="1 2" key="1">
    <citation type="submission" date="2019-10" db="EMBL/GenBank/DDBJ databases">
        <title>Genome sequence of Azospirillum melinis.</title>
        <authorList>
            <person name="Ambrosini A."/>
            <person name="Sant'Anna F.H."/>
            <person name="Cassan F.D."/>
            <person name="Souza E.M."/>
            <person name="Passaglia L.M.P."/>
        </authorList>
    </citation>
    <scope>NUCLEOTIDE SEQUENCE [LARGE SCALE GENOMIC DNA]</scope>
    <source>
        <strain evidence="1 2">TMCY0552</strain>
    </source>
</reference>
<sequence length="151" mass="16381">MSDITEFRARLGERIAEVADKFETRQAAAEAAGITTEGLRKWIAGTVKTPIEGLWRLAQESDTDFVWLCSGAPEVVPIRLNDGAVQPAVLRDVLRALATVIASEGVTFAPDRFAELVFALHDWAVDQRLQTAMAVDLKGLAHVIRLAAAKG</sequence>
<keyword evidence="2" id="KW-1185">Reference proteome</keyword>
<dbReference type="InterPro" id="IPR010982">
    <property type="entry name" value="Lambda_DNA-bd_dom_sf"/>
</dbReference>
<gene>
    <name evidence="1" type="ORF">GBZ48_31585</name>
</gene>
<evidence type="ECO:0000313" key="1">
    <source>
        <dbReference type="EMBL" id="NUB03760.1"/>
    </source>
</evidence>
<comment type="caution">
    <text evidence="1">The sequence shown here is derived from an EMBL/GenBank/DDBJ whole genome shotgun (WGS) entry which is preliminary data.</text>
</comment>
<evidence type="ECO:0000313" key="2">
    <source>
        <dbReference type="Proteomes" id="UP000605086"/>
    </source>
</evidence>
<proteinExistence type="predicted"/>